<dbReference type="AlphaFoldDB" id="A0A9J6CP37"/>
<name>A0A9J6CP37_POLVA</name>
<dbReference type="EMBL" id="JADBJN010000001">
    <property type="protein sequence ID" value="KAG5683374.1"/>
    <property type="molecule type" value="Genomic_DNA"/>
</dbReference>
<evidence type="ECO:0000313" key="2">
    <source>
        <dbReference type="Proteomes" id="UP001107558"/>
    </source>
</evidence>
<dbReference type="Proteomes" id="UP001107558">
    <property type="component" value="Chromosome 1"/>
</dbReference>
<comment type="caution">
    <text evidence="1">The sequence shown here is derived from an EMBL/GenBank/DDBJ whole genome shotgun (WGS) entry which is preliminary data.</text>
</comment>
<proteinExistence type="predicted"/>
<accession>A0A9J6CP37</accession>
<evidence type="ECO:0000313" key="1">
    <source>
        <dbReference type="EMBL" id="KAG5683374.1"/>
    </source>
</evidence>
<keyword evidence="2" id="KW-1185">Reference proteome</keyword>
<reference evidence="1" key="1">
    <citation type="submission" date="2021-03" db="EMBL/GenBank/DDBJ databases">
        <title>Chromosome level genome of the anhydrobiotic midge Polypedilum vanderplanki.</title>
        <authorList>
            <person name="Yoshida Y."/>
            <person name="Kikawada T."/>
            <person name="Gusev O."/>
        </authorList>
    </citation>
    <scope>NUCLEOTIDE SEQUENCE</scope>
    <source>
        <strain evidence="1">NIAS01</strain>
        <tissue evidence="1">Whole body or cell culture</tissue>
    </source>
</reference>
<protein>
    <submittedName>
        <fullName evidence="1">Uncharacterized protein</fullName>
    </submittedName>
</protein>
<organism evidence="1 2">
    <name type="scientific">Polypedilum vanderplanki</name>
    <name type="common">Sleeping chironomid midge</name>
    <dbReference type="NCBI Taxonomy" id="319348"/>
    <lineage>
        <taxon>Eukaryota</taxon>
        <taxon>Metazoa</taxon>
        <taxon>Ecdysozoa</taxon>
        <taxon>Arthropoda</taxon>
        <taxon>Hexapoda</taxon>
        <taxon>Insecta</taxon>
        <taxon>Pterygota</taxon>
        <taxon>Neoptera</taxon>
        <taxon>Endopterygota</taxon>
        <taxon>Diptera</taxon>
        <taxon>Nematocera</taxon>
        <taxon>Chironomoidea</taxon>
        <taxon>Chironomidae</taxon>
        <taxon>Chironominae</taxon>
        <taxon>Polypedilum</taxon>
        <taxon>Polypedilum</taxon>
    </lineage>
</organism>
<gene>
    <name evidence="1" type="ORF">PVAND_012659</name>
</gene>
<sequence length="66" mass="7767">MSSPSKSGFWIRFSPTPKYLKPQYEEFWDVRSSLKKRGIKIAPESDESFEKKSKNESMYNLLQCIS</sequence>